<dbReference type="PANTHER" id="PTHR11733">
    <property type="entry name" value="ZINC METALLOPROTEASE FAMILY M13 NEPRILYSIN-RELATED"/>
    <property type="match status" value="1"/>
</dbReference>
<dbReference type="GO" id="GO:0004222">
    <property type="term" value="F:metalloendopeptidase activity"/>
    <property type="evidence" value="ECO:0007669"/>
    <property type="project" value="InterPro"/>
</dbReference>
<dbReference type="EMBL" id="NCKV01027655">
    <property type="protein sequence ID" value="RWS19320.1"/>
    <property type="molecule type" value="Genomic_DNA"/>
</dbReference>
<keyword evidence="4" id="KW-1185">Reference proteome</keyword>
<dbReference type="AlphaFoldDB" id="A0A443RVQ2"/>
<dbReference type="InterPro" id="IPR008753">
    <property type="entry name" value="Peptidase_M13_N"/>
</dbReference>
<accession>A0A443RVQ2</accession>
<dbReference type="OrthoDB" id="6414401at2759"/>
<feature type="domain" description="Peptidase M13 N-terminal" evidence="2">
    <location>
        <begin position="1"/>
        <end position="65"/>
    </location>
</feature>
<dbReference type="GO" id="GO:0016485">
    <property type="term" value="P:protein processing"/>
    <property type="evidence" value="ECO:0007669"/>
    <property type="project" value="TreeGrafter"/>
</dbReference>
<dbReference type="VEuPathDB" id="VectorBase:LDEU012720"/>
<dbReference type="Proteomes" id="UP000288716">
    <property type="component" value="Unassembled WGS sequence"/>
</dbReference>
<dbReference type="GO" id="GO:0005886">
    <property type="term" value="C:plasma membrane"/>
    <property type="evidence" value="ECO:0007669"/>
    <property type="project" value="TreeGrafter"/>
</dbReference>
<dbReference type="InterPro" id="IPR042089">
    <property type="entry name" value="Peptidase_M13_dom_2"/>
</dbReference>
<dbReference type="SUPFAM" id="SSF55486">
    <property type="entry name" value="Metalloproteases ('zincins'), catalytic domain"/>
    <property type="match status" value="1"/>
</dbReference>
<sequence length="88" mass="10177">MGMAVGSLYVRSHFDENSKEEANDMIEDIREAFLEILKEVDWMDEETKNVAKMKAETMEQKIGFPEYIFNSTELDAEYDGVSSLLLFL</sequence>
<comment type="caution">
    <text evidence="3">The sequence shown here is derived from an EMBL/GenBank/DDBJ whole genome shotgun (WGS) entry which is preliminary data.</text>
</comment>
<dbReference type="Gene3D" id="1.10.1380.10">
    <property type="entry name" value="Neutral endopeptidase , domain2"/>
    <property type="match status" value="1"/>
</dbReference>
<name>A0A443RVQ2_9ACAR</name>
<proteinExistence type="inferred from homology"/>
<dbReference type="InterPro" id="IPR024079">
    <property type="entry name" value="MetalloPept_cat_dom_sf"/>
</dbReference>
<dbReference type="Gene3D" id="3.40.390.10">
    <property type="entry name" value="Collagenase (Catalytic Domain)"/>
    <property type="match status" value="1"/>
</dbReference>
<organism evidence="3 4">
    <name type="scientific">Leptotrombidium deliense</name>
    <dbReference type="NCBI Taxonomy" id="299467"/>
    <lineage>
        <taxon>Eukaryota</taxon>
        <taxon>Metazoa</taxon>
        <taxon>Ecdysozoa</taxon>
        <taxon>Arthropoda</taxon>
        <taxon>Chelicerata</taxon>
        <taxon>Arachnida</taxon>
        <taxon>Acari</taxon>
        <taxon>Acariformes</taxon>
        <taxon>Trombidiformes</taxon>
        <taxon>Prostigmata</taxon>
        <taxon>Anystina</taxon>
        <taxon>Parasitengona</taxon>
        <taxon>Trombiculoidea</taxon>
        <taxon>Trombiculidae</taxon>
        <taxon>Leptotrombidium</taxon>
    </lineage>
</organism>
<evidence type="ECO:0000313" key="3">
    <source>
        <dbReference type="EMBL" id="RWS19320.1"/>
    </source>
</evidence>
<comment type="similarity">
    <text evidence="1">Belongs to the peptidase M13 family.</text>
</comment>
<protein>
    <submittedName>
        <fullName evidence="3">Neprilysin-like protein</fullName>
    </submittedName>
</protein>
<dbReference type="PANTHER" id="PTHR11733:SF133">
    <property type="entry name" value="PHOSPHATE-REGULATING NEUTRAL ENDOPEPTIDASE PHEX"/>
    <property type="match status" value="1"/>
</dbReference>
<evidence type="ECO:0000256" key="1">
    <source>
        <dbReference type="ARBA" id="ARBA00007357"/>
    </source>
</evidence>
<dbReference type="PROSITE" id="PS51885">
    <property type="entry name" value="NEPRILYSIN"/>
    <property type="match status" value="1"/>
</dbReference>
<dbReference type="InterPro" id="IPR000718">
    <property type="entry name" value="Peptidase_M13"/>
</dbReference>
<evidence type="ECO:0000259" key="2">
    <source>
        <dbReference type="Pfam" id="PF05649"/>
    </source>
</evidence>
<dbReference type="Pfam" id="PF05649">
    <property type="entry name" value="Peptidase_M13_N"/>
    <property type="match status" value="1"/>
</dbReference>
<evidence type="ECO:0000313" key="4">
    <source>
        <dbReference type="Proteomes" id="UP000288716"/>
    </source>
</evidence>
<reference evidence="3 4" key="1">
    <citation type="journal article" date="2018" name="Gigascience">
        <title>Genomes of trombidid mites reveal novel predicted allergens and laterally-transferred genes associated with secondary metabolism.</title>
        <authorList>
            <person name="Dong X."/>
            <person name="Chaisiri K."/>
            <person name="Xia D."/>
            <person name="Armstrong S.D."/>
            <person name="Fang Y."/>
            <person name="Donnelly M.J."/>
            <person name="Kadowaki T."/>
            <person name="McGarry J.W."/>
            <person name="Darby A.C."/>
            <person name="Makepeace B.L."/>
        </authorList>
    </citation>
    <scope>NUCLEOTIDE SEQUENCE [LARGE SCALE GENOMIC DNA]</scope>
    <source>
        <strain evidence="3">UoL-UT</strain>
    </source>
</reference>
<gene>
    <name evidence="3" type="ORF">B4U80_06983</name>
</gene>